<dbReference type="Pfam" id="PF14310">
    <property type="entry name" value="Fn3-like"/>
    <property type="match status" value="1"/>
</dbReference>
<dbReference type="SMART" id="SM01217">
    <property type="entry name" value="Fn3_like"/>
    <property type="match status" value="1"/>
</dbReference>
<dbReference type="InterPro" id="IPR017853">
    <property type="entry name" value="GH"/>
</dbReference>
<dbReference type="InterPro" id="IPR050288">
    <property type="entry name" value="Cellulose_deg_GH3"/>
</dbReference>
<dbReference type="GO" id="GO:0005975">
    <property type="term" value="P:carbohydrate metabolic process"/>
    <property type="evidence" value="ECO:0007669"/>
    <property type="project" value="InterPro"/>
</dbReference>
<dbReference type="Pfam" id="PF01915">
    <property type="entry name" value="Glyco_hydro_3_C"/>
    <property type="match status" value="1"/>
</dbReference>
<dbReference type="eggNOG" id="COG1472">
    <property type="taxonomic scope" value="Bacteria"/>
</dbReference>
<accession>E6TZ48</accession>
<dbReference type="SUPFAM" id="SSF52279">
    <property type="entry name" value="Beta-D-glucan exohydrolase, C-terminal domain"/>
    <property type="match status" value="1"/>
</dbReference>
<dbReference type="GO" id="GO:0008422">
    <property type="term" value="F:beta-glucosidase activity"/>
    <property type="evidence" value="ECO:0007669"/>
    <property type="project" value="UniProtKB-EC"/>
</dbReference>
<dbReference type="InterPro" id="IPR019800">
    <property type="entry name" value="Glyco_hydro_3_AS"/>
</dbReference>
<dbReference type="STRING" id="649639.Bcell_4264"/>
<dbReference type="InterPro" id="IPR002772">
    <property type="entry name" value="Glyco_hydro_3_C"/>
</dbReference>
<evidence type="ECO:0000256" key="3">
    <source>
        <dbReference type="ARBA" id="ARBA00023277"/>
    </source>
</evidence>
<dbReference type="AlphaFoldDB" id="E6TZ48"/>
<dbReference type="InterPro" id="IPR001764">
    <property type="entry name" value="Glyco_hydro_3_N"/>
</dbReference>
<dbReference type="PANTHER" id="PTHR42715:SF10">
    <property type="entry name" value="BETA-GLUCOSIDASE"/>
    <property type="match status" value="1"/>
</dbReference>
<dbReference type="SUPFAM" id="SSF51445">
    <property type="entry name" value="(Trans)glycosidases"/>
    <property type="match status" value="1"/>
</dbReference>
<keyword evidence="4 6" id="KW-0326">Glycosidase</keyword>
<name>E6TZ48_EVAC2</name>
<evidence type="ECO:0000259" key="5">
    <source>
        <dbReference type="SMART" id="SM01217"/>
    </source>
</evidence>
<dbReference type="InterPro" id="IPR036962">
    <property type="entry name" value="Glyco_hydro_3_N_sf"/>
</dbReference>
<comment type="similarity">
    <text evidence="1 4">Belongs to the glycosyl hydrolase 3 family.</text>
</comment>
<dbReference type="PRINTS" id="PR00133">
    <property type="entry name" value="GLHYDRLASE3"/>
</dbReference>
<dbReference type="PANTHER" id="PTHR42715">
    <property type="entry name" value="BETA-GLUCOSIDASE"/>
    <property type="match status" value="1"/>
</dbReference>
<evidence type="ECO:0000256" key="4">
    <source>
        <dbReference type="RuleBase" id="RU361161"/>
    </source>
</evidence>
<gene>
    <name evidence="6" type="ordered locus">Bcell_4264</name>
</gene>
<evidence type="ECO:0000313" key="6">
    <source>
        <dbReference type="EMBL" id="ADU32491.1"/>
    </source>
</evidence>
<evidence type="ECO:0000256" key="2">
    <source>
        <dbReference type="ARBA" id="ARBA00022801"/>
    </source>
</evidence>
<dbReference type="EMBL" id="CP002394">
    <property type="protein sequence ID" value="ADU32491.1"/>
    <property type="molecule type" value="Genomic_DNA"/>
</dbReference>
<dbReference type="PROSITE" id="PS00775">
    <property type="entry name" value="GLYCOSYL_HYDROL_F3"/>
    <property type="match status" value="1"/>
</dbReference>
<feature type="domain" description="Fibronectin type III-like" evidence="5">
    <location>
        <begin position="311"/>
        <end position="387"/>
    </location>
</feature>
<sequence length="925" mass="102391">MKKYTLDWNRYTDLARTAVAEGAVLLKNEKETLPIKAGTTISIFGRNQFNYFKSGTGSGGMVNVSYVSSPLDALKDCPDIHLNQSLLQVYEDWLEENPFDKGEGWAGEPWSQKEMPVTEEMVADAAVNSDMALIMIGRTAGEDRDNTADPGSFLLTDVENKMIEMVTKAFSKTAVILNVGNIIDMKWAIDFNPSAIVYGWQGGMEGGNGLIDVLTGKVSPSGKLTDTISYSINDNPSTENFGHEDIGIYQEDIYVGYRYFETFAKDKVLYPFGFGLSYTSFATEVIEATESEGIINLKVNVTNTGKISGKEVVQVYVEKPQGLLGNPSRSLVSFAKTMLLEAGKRQTLDISIPVNDFACYDDNGVTGYKSSYILEKGTYRIYAGTDVRSASPVFDYNIDALQVIESLSENMAPVTPFQRIKPIANENGYEVAYENVPLRTIDVQERYLSERPTSREYTGNRGHKLTDVYHGKVSLDTFLDQLSDEDLASIVRGQGMNSPRVTPGTAGAFGGISDKLNDFSIPAVCCADGPSGIRMDIGTKAFSLPNGTLLASTFNLELIEDLFEMTGLEMRKNRVDTLLGPGMNIHRNPLNGRNFEYFSEDPYLTGKMAVAQLNGMHRVGVTGTLKHLSANNQEFHRHDINCIVSERALREIYLKGFEMAVKEGKAYSMMTTYGGVNGIWTAGLYDQNTRILRDEWGFDGIVMTDWWAKVNQEGEKANRENTAAMVRSQNDLYMVVGEPEANPFEDNTISSIEDGTLTRGELLRSAANICKFIMRSPVMERTLGLNDGAIDVIGLDEEVEEELDFDVSYQHVKDGESINLMDVDTSTGSSHAFAISVDQSGMYEVTLTVRSFAGELAQMPVTIFANNMPVATLTFNGTGGEWVSQTKQMFFVNQHNYLKLYFSLGGLEVKEITFKLANSFSMRNL</sequence>
<reference evidence="6 7" key="1">
    <citation type="submission" date="2010-12" db="EMBL/GenBank/DDBJ databases">
        <title>Complete sequence of Bacillus cellulosilyticus DSM 2522.</title>
        <authorList>
            <consortium name="US DOE Joint Genome Institute"/>
            <person name="Lucas S."/>
            <person name="Copeland A."/>
            <person name="Lapidus A."/>
            <person name="Cheng J.-F."/>
            <person name="Bruce D."/>
            <person name="Goodwin L."/>
            <person name="Pitluck S."/>
            <person name="Chertkov O."/>
            <person name="Detter J.C."/>
            <person name="Han C."/>
            <person name="Tapia R."/>
            <person name="Land M."/>
            <person name="Hauser L."/>
            <person name="Jeffries C."/>
            <person name="Kyrpides N."/>
            <person name="Ivanova N."/>
            <person name="Mikhailova N."/>
            <person name="Brumm P."/>
            <person name="Mead D."/>
            <person name="Woyke T."/>
        </authorList>
    </citation>
    <scope>NUCLEOTIDE SEQUENCE [LARGE SCALE GENOMIC DNA]</scope>
    <source>
        <strain evidence="7">ATCC 21833 / DSM 2522 / FERM P-1141 / JCM 9156 / N-4</strain>
    </source>
</reference>
<dbReference type="InterPro" id="IPR026891">
    <property type="entry name" value="Fn3-like"/>
</dbReference>
<dbReference type="InterPro" id="IPR036881">
    <property type="entry name" value="Glyco_hydro_3_C_sf"/>
</dbReference>
<dbReference type="Gene3D" id="3.20.20.300">
    <property type="entry name" value="Glycoside hydrolase, family 3, N-terminal domain"/>
    <property type="match status" value="1"/>
</dbReference>
<proteinExistence type="inferred from homology"/>
<dbReference type="RefSeq" id="WP_013490817.1">
    <property type="nucleotide sequence ID" value="NC_014829.1"/>
</dbReference>
<dbReference type="Gene3D" id="2.60.120.260">
    <property type="entry name" value="Galactose-binding domain-like"/>
    <property type="match status" value="1"/>
</dbReference>
<organism evidence="6 7">
    <name type="scientific">Evansella cellulosilytica (strain ATCC 21833 / DSM 2522 / FERM P-1141 / JCM 9156 / N-4)</name>
    <name type="common">Bacillus cellulosilyticus</name>
    <dbReference type="NCBI Taxonomy" id="649639"/>
    <lineage>
        <taxon>Bacteria</taxon>
        <taxon>Bacillati</taxon>
        <taxon>Bacillota</taxon>
        <taxon>Bacilli</taxon>
        <taxon>Bacillales</taxon>
        <taxon>Bacillaceae</taxon>
        <taxon>Evansella</taxon>
    </lineage>
</organism>
<keyword evidence="2 4" id="KW-0378">Hydrolase</keyword>
<dbReference type="Gene3D" id="2.60.40.10">
    <property type="entry name" value="Immunoglobulins"/>
    <property type="match status" value="1"/>
</dbReference>
<dbReference type="EC" id="3.2.1.21" evidence="6"/>
<keyword evidence="7" id="KW-1185">Reference proteome</keyword>
<dbReference type="OrthoDB" id="9805821at2"/>
<dbReference type="InterPro" id="IPR013783">
    <property type="entry name" value="Ig-like_fold"/>
</dbReference>
<dbReference type="HOGENOM" id="CLU_005235_0_0_9"/>
<evidence type="ECO:0000256" key="1">
    <source>
        <dbReference type="ARBA" id="ARBA00005336"/>
    </source>
</evidence>
<protein>
    <submittedName>
        <fullName evidence="6">Beta-glucosidase</fullName>
        <ecNumber evidence="6">3.2.1.21</ecNumber>
    </submittedName>
</protein>
<dbReference type="Proteomes" id="UP000001401">
    <property type="component" value="Chromosome"/>
</dbReference>
<keyword evidence="3" id="KW-0119">Carbohydrate metabolism</keyword>
<dbReference type="Gene3D" id="3.40.50.1700">
    <property type="entry name" value="Glycoside hydrolase family 3 C-terminal domain"/>
    <property type="match status" value="1"/>
</dbReference>
<evidence type="ECO:0000313" key="7">
    <source>
        <dbReference type="Proteomes" id="UP000001401"/>
    </source>
</evidence>
<dbReference type="KEGG" id="bco:Bcell_4264"/>
<dbReference type="Pfam" id="PF00933">
    <property type="entry name" value="Glyco_hydro_3"/>
    <property type="match status" value="1"/>
</dbReference>